<organism evidence="3 4">
    <name type="scientific">Aspergillus cavernicola</name>
    <dbReference type="NCBI Taxonomy" id="176166"/>
    <lineage>
        <taxon>Eukaryota</taxon>
        <taxon>Fungi</taxon>
        <taxon>Dikarya</taxon>
        <taxon>Ascomycota</taxon>
        <taxon>Pezizomycotina</taxon>
        <taxon>Eurotiomycetes</taxon>
        <taxon>Eurotiomycetidae</taxon>
        <taxon>Eurotiales</taxon>
        <taxon>Aspergillaceae</taxon>
        <taxon>Aspergillus</taxon>
        <taxon>Aspergillus subgen. Nidulantes</taxon>
    </lineage>
</organism>
<dbReference type="EMBL" id="JBFXLS010000044">
    <property type="protein sequence ID" value="KAL2824379.1"/>
    <property type="molecule type" value="Genomic_DNA"/>
</dbReference>
<feature type="region of interest" description="Disordered" evidence="1">
    <location>
        <begin position="344"/>
        <end position="423"/>
    </location>
</feature>
<keyword evidence="2" id="KW-0732">Signal</keyword>
<reference evidence="3 4" key="1">
    <citation type="submission" date="2024-07" db="EMBL/GenBank/DDBJ databases">
        <title>Section-level genome sequencing and comparative genomics of Aspergillus sections Usti and Cavernicolus.</title>
        <authorList>
            <consortium name="Lawrence Berkeley National Laboratory"/>
            <person name="Nybo J.L."/>
            <person name="Vesth T.C."/>
            <person name="Theobald S."/>
            <person name="Frisvad J.C."/>
            <person name="Larsen T.O."/>
            <person name="Kjaerboelling I."/>
            <person name="Rothschild-Mancinelli K."/>
            <person name="Lyhne E.K."/>
            <person name="Kogle M.E."/>
            <person name="Barry K."/>
            <person name="Clum A."/>
            <person name="Na H."/>
            <person name="Ledsgaard L."/>
            <person name="Lin J."/>
            <person name="Lipzen A."/>
            <person name="Kuo A."/>
            <person name="Riley R."/>
            <person name="Mondo S."/>
            <person name="LaButti K."/>
            <person name="Haridas S."/>
            <person name="Pangalinan J."/>
            <person name="Salamov A.A."/>
            <person name="Simmons B.A."/>
            <person name="Magnuson J.K."/>
            <person name="Chen J."/>
            <person name="Drula E."/>
            <person name="Henrissat B."/>
            <person name="Wiebenga A."/>
            <person name="Lubbers R.J."/>
            <person name="Gomes A.C."/>
            <person name="Makela M.R."/>
            <person name="Stajich J."/>
            <person name="Grigoriev I.V."/>
            <person name="Mortensen U.H."/>
            <person name="De vries R.P."/>
            <person name="Baker S.E."/>
            <person name="Andersen M.R."/>
        </authorList>
    </citation>
    <scope>NUCLEOTIDE SEQUENCE [LARGE SCALE GENOMIC DNA]</scope>
    <source>
        <strain evidence="3 4">CBS 600.67</strain>
    </source>
</reference>
<feature type="signal peptide" evidence="2">
    <location>
        <begin position="1"/>
        <end position="23"/>
    </location>
</feature>
<name>A0ABR4I9E4_9EURO</name>
<evidence type="ECO:0000256" key="2">
    <source>
        <dbReference type="SAM" id="SignalP"/>
    </source>
</evidence>
<feature type="compositionally biased region" description="Low complexity" evidence="1">
    <location>
        <begin position="382"/>
        <end position="407"/>
    </location>
</feature>
<evidence type="ECO:0000256" key="1">
    <source>
        <dbReference type="SAM" id="MobiDB-lite"/>
    </source>
</evidence>
<proteinExistence type="predicted"/>
<gene>
    <name evidence="3" type="ORF">BDW59DRAFT_162483</name>
</gene>
<accession>A0ABR4I9E4</accession>
<comment type="caution">
    <text evidence="3">The sequence shown here is derived from an EMBL/GenBank/DDBJ whole genome shotgun (WGS) entry which is preliminary data.</text>
</comment>
<keyword evidence="4" id="KW-1185">Reference proteome</keyword>
<sequence>MMKYVNLLTIALGVLNLPLGTSAECSTSDPDPETGGTVLYLTSPDQLDALQDCTSITGHIVIESDYTGDFILNSVTEFLGNISGTGEGLASIELSELVELGSINVTSIGGDVSLPNLESAVDVVLKREVDAGGEVDLGSLGEVNNIRVTGSWTSINVDALKNVNQDAQFCGRPECDIMTEYDTGAVSIIVNLPELERTNRLEVAGMVESVSVPKLEIAGFQEPEVQSVQGLRINIQEGGPTLDFDAPKLHTLAGSLEVYGGVSGLSLGALGKADVGITLNARAPLDVYSTIQTSRHFYFWGELHSVYLPDLVDPGSIDLSYEPRLDCNETLVKLWKLIPSYSSDEHRCTDADLPDEEEEEDDDDDEDTVPRDEQTVDDQDTSNDQQSNTEDSTNNDDTSSAADSTNSDDSEHTGGNGAYSNLPSVGGVALMMVAIVSICFY</sequence>
<protein>
    <recommendedName>
        <fullName evidence="5">GPI-anchored cell wall organization protein Ecm33</fullName>
    </recommendedName>
</protein>
<evidence type="ECO:0000313" key="4">
    <source>
        <dbReference type="Proteomes" id="UP001610335"/>
    </source>
</evidence>
<dbReference type="Proteomes" id="UP001610335">
    <property type="component" value="Unassembled WGS sequence"/>
</dbReference>
<feature type="compositionally biased region" description="Acidic residues" evidence="1">
    <location>
        <begin position="352"/>
        <end position="367"/>
    </location>
</feature>
<evidence type="ECO:0008006" key="5">
    <source>
        <dbReference type="Google" id="ProtNLM"/>
    </source>
</evidence>
<feature type="chain" id="PRO_5046579051" description="GPI-anchored cell wall organization protein Ecm33" evidence="2">
    <location>
        <begin position="24"/>
        <end position="441"/>
    </location>
</feature>
<evidence type="ECO:0000313" key="3">
    <source>
        <dbReference type="EMBL" id="KAL2824379.1"/>
    </source>
</evidence>